<dbReference type="EMBL" id="PGOZ01000001">
    <property type="protein sequence ID" value="PJI34281.1"/>
    <property type="molecule type" value="Genomic_DNA"/>
</dbReference>
<dbReference type="GO" id="GO:0051287">
    <property type="term" value="F:NAD binding"/>
    <property type="evidence" value="ECO:0007669"/>
    <property type="project" value="InterPro"/>
</dbReference>
<reference evidence="4 5" key="2">
    <citation type="submission" date="2017-12" db="EMBL/GenBank/DDBJ databases">
        <title>Revising the taxonomy of the Acinetobacter lwoffii group: the description of Acinetobacter pseudolwoffii sp. nov. and emended description of Acinetobacter lwoffii.</title>
        <authorList>
            <person name="Nemec A."/>
        </authorList>
    </citation>
    <scope>NUCLEOTIDE SEQUENCE [LARGE SCALE GENOMIC DNA]</scope>
    <source>
        <strain evidence="4 5">ANC 5347</strain>
    </source>
</reference>
<dbReference type="SUPFAM" id="SSF51735">
    <property type="entry name" value="NAD(P)-binding Rossmann-fold domains"/>
    <property type="match status" value="1"/>
</dbReference>
<keyword evidence="2" id="KW-0520">NAD</keyword>
<dbReference type="PANTHER" id="PTHR43333">
    <property type="entry name" value="2-HACID_DH_C DOMAIN-CONTAINING PROTEIN"/>
    <property type="match status" value="1"/>
</dbReference>
<dbReference type="GO" id="GO:0016491">
    <property type="term" value="F:oxidoreductase activity"/>
    <property type="evidence" value="ECO:0007669"/>
    <property type="project" value="UniProtKB-KW"/>
</dbReference>
<accession>A0A2H9URD7</accession>
<dbReference type="Proteomes" id="UP000242351">
    <property type="component" value="Unassembled WGS sequence"/>
</dbReference>
<protein>
    <submittedName>
        <fullName evidence="4">Glyoxylate/hydroxypyruvate reductase A</fullName>
    </submittedName>
</protein>
<dbReference type="PANTHER" id="PTHR43333:SF1">
    <property type="entry name" value="D-ISOMER SPECIFIC 2-HYDROXYACID DEHYDROGENASE NAD-BINDING DOMAIN-CONTAINING PROTEIN"/>
    <property type="match status" value="1"/>
</dbReference>
<proteinExistence type="predicted"/>
<sequence>MIVISSTVPNIEAILVKSFQKYAPAGSFCTVDSPEAEQATTAASWFPDLEKLRQLPELGLIHSIAAGVEHLNLNEIRADQSVCRVLDPHHQKGMLDYLLWGVLYFQRYFDCMIQQQKQQLWKQYRQSYSHHIQIGIMGLGHMGGYVAERFADMGYQVSGWSNSPKDINQVKSYVGQEQLSEFLAQSQILINLLPLTEENTGILSAELFQRLPEQAALIHVGRGQHLIEQDLLNALDSSQLRGAIVDVFEQEPLAAEHPFWQHEKIVVTPHVASHAPMSVVVEQILENDRRLNLGLDLCHQVDVNKGY</sequence>
<dbReference type="Gene3D" id="3.40.50.720">
    <property type="entry name" value="NAD(P)-binding Rossmann-like Domain"/>
    <property type="match status" value="2"/>
</dbReference>
<evidence type="ECO:0000256" key="2">
    <source>
        <dbReference type="ARBA" id="ARBA00023027"/>
    </source>
</evidence>
<comment type="caution">
    <text evidence="4">The sequence shown here is derived from an EMBL/GenBank/DDBJ whole genome shotgun (WGS) entry which is preliminary data.</text>
</comment>
<evidence type="ECO:0000313" key="5">
    <source>
        <dbReference type="Proteomes" id="UP000242351"/>
    </source>
</evidence>
<dbReference type="InterPro" id="IPR036291">
    <property type="entry name" value="NAD(P)-bd_dom_sf"/>
</dbReference>
<name>A0A2H9URD7_9GAMM</name>
<organism evidence="4 5">
    <name type="scientific">Acinetobacter pseudolwoffii</name>
    <dbReference type="NCBI Taxonomy" id="2053287"/>
    <lineage>
        <taxon>Bacteria</taxon>
        <taxon>Pseudomonadati</taxon>
        <taxon>Pseudomonadota</taxon>
        <taxon>Gammaproteobacteria</taxon>
        <taxon>Moraxellales</taxon>
        <taxon>Moraxellaceae</taxon>
        <taxon>Acinetobacter</taxon>
    </lineage>
</organism>
<dbReference type="AlphaFoldDB" id="A0A2H9URD7"/>
<feature type="domain" description="D-isomer specific 2-hydroxyacid dehydrogenase NAD-binding" evidence="3">
    <location>
        <begin position="102"/>
        <end position="272"/>
    </location>
</feature>
<keyword evidence="4" id="KW-0670">Pyruvate</keyword>
<dbReference type="InterPro" id="IPR006140">
    <property type="entry name" value="D-isomer_DH_NAD-bd"/>
</dbReference>
<dbReference type="CDD" id="cd12164">
    <property type="entry name" value="GDH_like_2"/>
    <property type="match status" value="1"/>
</dbReference>
<evidence type="ECO:0000313" key="4">
    <source>
        <dbReference type="EMBL" id="PJI34281.1"/>
    </source>
</evidence>
<dbReference type="RefSeq" id="WP_005096902.1">
    <property type="nucleotide sequence ID" value="NZ_JAMXXJ010000005.1"/>
</dbReference>
<evidence type="ECO:0000259" key="3">
    <source>
        <dbReference type="Pfam" id="PF02826"/>
    </source>
</evidence>
<dbReference type="Pfam" id="PF02826">
    <property type="entry name" value="2-Hacid_dh_C"/>
    <property type="match status" value="1"/>
</dbReference>
<reference evidence="4 5" key="1">
    <citation type="submission" date="2017-11" db="EMBL/GenBank/DDBJ databases">
        <authorList>
            <person name="Han C.G."/>
        </authorList>
    </citation>
    <scope>NUCLEOTIDE SEQUENCE [LARGE SCALE GENOMIC DNA]</scope>
    <source>
        <strain evidence="4 5">ANC 5347</strain>
    </source>
</reference>
<keyword evidence="1" id="KW-0560">Oxidoreductase</keyword>
<evidence type="ECO:0000256" key="1">
    <source>
        <dbReference type="ARBA" id="ARBA00023002"/>
    </source>
</evidence>
<gene>
    <name evidence="4" type="ORF">CU320_02815</name>
</gene>